<reference evidence="2" key="2">
    <citation type="journal article" date="2013" name="PLoS Genet.">
        <title>Comparative genome structure, secondary metabolite, and effector coding capacity across Cochliobolus pathogens.</title>
        <authorList>
            <person name="Condon B.J."/>
            <person name="Leng Y."/>
            <person name="Wu D."/>
            <person name="Bushley K.E."/>
            <person name="Ohm R.A."/>
            <person name="Otillar R."/>
            <person name="Martin J."/>
            <person name="Schackwitz W."/>
            <person name="Grimwood J."/>
            <person name="MohdZainudin N."/>
            <person name="Xue C."/>
            <person name="Wang R."/>
            <person name="Manning V.A."/>
            <person name="Dhillon B."/>
            <person name="Tu Z.J."/>
            <person name="Steffenson B.J."/>
            <person name="Salamov A."/>
            <person name="Sun H."/>
            <person name="Lowry S."/>
            <person name="LaButti K."/>
            <person name="Han J."/>
            <person name="Copeland A."/>
            <person name="Lindquist E."/>
            <person name="Barry K."/>
            <person name="Schmutz J."/>
            <person name="Baker S.E."/>
            <person name="Ciuffetti L.M."/>
            <person name="Grigoriev I.V."/>
            <person name="Zhong S."/>
            <person name="Turgeon B.G."/>
        </authorList>
    </citation>
    <scope>NUCLEOTIDE SEQUENCE [LARGE SCALE GENOMIC DNA]</scope>
    <source>
        <strain evidence="2">C5 / ATCC 48332 / race O</strain>
    </source>
</reference>
<keyword evidence="2" id="KW-1185">Reference proteome</keyword>
<dbReference type="HOGENOM" id="CLU_1906533_0_0_1"/>
<organism evidence="1 2">
    <name type="scientific">Cochliobolus heterostrophus (strain C5 / ATCC 48332 / race O)</name>
    <name type="common">Southern corn leaf blight fungus</name>
    <name type="synonym">Bipolaris maydis</name>
    <dbReference type="NCBI Taxonomy" id="701091"/>
    <lineage>
        <taxon>Eukaryota</taxon>
        <taxon>Fungi</taxon>
        <taxon>Dikarya</taxon>
        <taxon>Ascomycota</taxon>
        <taxon>Pezizomycotina</taxon>
        <taxon>Dothideomycetes</taxon>
        <taxon>Pleosporomycetidae</taxon>
        <taxon>Pleosporales</taxon>
        <taxon>Pleosporineae</taxon>
        <taxon>Pleosporaceae</taxon>
        <taxon>Bipolaris</taxon>
    </lineage>
</organism>
<dbReference type="AlphaFoldDB" id="M2SUS5"/>
<evidence type="ECO:0000313" key="1">
    <source>
        <dbReference type="EMBL" id="EMD89110.1"/>
    </source>
</evidence>
<sequence>MHSTPPPPIPRQYITAKHLFSRLRTYLHGTPTHPLGASERIRVCVLLSPLRMRRIDTRLFRVNIRNYITVFGRRSDHSLRIADGWETASHASMLPLRVIFSKAHCFHQHSLAHHNHAPYLSTASRRMLRCVFP</sequence>
<dbReference type="EMBL" id="KB445579">
    <property type="protein sequence ID" value="EMD89110.1"/>
    <property type="molecule type" value="Genomic_DNA"/>
</dbReference>
<protein>
    <submittedName>
        <fullName evidence="1">Uncharacterized protein</fullName>
    </submittedName>
</protein>
<name>M2SUS5_COCH5</name>
<proteinExistence type="predicted"/>
<gene>
    <name evidence="1" type="ORF">COCHEDRAFT_1022619</name>
</gene>
<reference evidence="1 2" key="1">
    <citation type="journal article" date="2012" name="PLoS Pathog.">
        <title>Diverse lifestyles and strategies of plant pathogenesis encoded in the genomes of eighteen Dothideomycetes fungi.</title>
        <authorList>
            <person name="Ohm R.A."/>
            <person name="Feau N."/>
            <person name="Henrissat B."/>
            <person name="Schoch C.L."/>
            <person name="Horwitz B.A."/>
            <person name="Barry K.W."/>
            <person name="Condon B.J."/>
            <person name="Copeland A.C."/>
            <person name="Dhillon B."/>
            <person name="Glaser F."/>
            <person name="Hesse C.N."/>
            <person name="Kosti I."/>
            <person name="LaButti K."/>
            <person name="Lindquist E.A."/>
            <person name="Lucas S."/>
            <person name="Salamov A.A."/>
            <person name="Bradshaw R.E."/>
            <person name="Ciuffetti L."/>
            <person name="Hamelin R.C."/>
            <person name="Kema G.H.J."/>
            <person name="Lawrence C."/>
            <person name="Scott J.A."/>
            <person name="Spatafora J.W."/>
            <person name="Turgeon B.G."/>
            <person name="de Wit P.J.G.M."/>
            <person name="Zhong S."/>
            <person name="Goodwin S.B."/>
            <person name="Grigoriev I.V."/>
        </authorList>
    </citation>
    <scope>NUCLEOTIDE SEQUENCE [LARGE SCALE GENOMIC DNA]</scope>
    <source>
        <strain evidence="2">C5 / ATCC 48332 / race O</strain>
    </source>
</reference>
<evidence type="ECO:0000313" key="2">
    <source>
        <dbReference type="Proteomes" id="UP000016936"/>
    </source>
</evidence>
<dbReference type="Proteomes" id="UP000016936">
    <property type="component" value="Unassembled WGS sequence"/>
</dbReference>
<accession>M2SUS5</accession>